<dbReference type="Proteomes" id="UP000029867">
    <property type="component" value="Unassembled WGS sequence"/>
</dbReference>
<dbReference type="AlphaFoldDB" id="A0A099NRR1"/>
<feature type="non-terminal residue" evidence="1">
    <location>
        <position position="1"/>
    </location>
</feature>
<name>A0A099NRR1_PICKU</name>
<organism evidence="1 2">
    <name type="scientific">Pichia kudriavzevii</name>
    <name type="common">Yeast</name>
    <name type="synonym">Issatchenkia orientalis</name>
    <dbReference type="NCBI Taxonomy" id="4909"/>
    <lineage>
        <taxon>Eukaryota</taxon>
        <taxon>Fungi</taxon>
        <taxon>Dikarya</taxon>
        <taxon>Ascomycota</taxon>
        <taxon>Saccharomycotina</taxon>
        <taxon>Pichiomycetes</taxon>
        <taxon>Pichiales</taxon>
        <taxon>Pichiaceae</taxon>
        <taxon>Pichia</taxon>
    </lineage>
</organism>
<dbReference type="EMBL" id="JQFK01001484">
    <property type="protein sequence ID" value="KGK34591.1"/>
    <property type="molecule type" value="Genomic_DNA"/>
</dbReference>
<gene>
    <name evidence="1" type="ORF">JL09_g6261</name>
</gene>
<comment type="caution">
    <text evidence="1">The sequence shown here is derived from an EMBL/GenBank/DDBJ whole genome shotgun (WGS) entry which is preliminary data.</text>
</comment>
<protein>
    <submittedName>
        <fullName evidence="1">Uncharacterized protein</fullName>
    </submittedName>
</protein>
<evidence type="ECO:0000313" key="2">
    <source>
        <dbReference type="Proteomes" id="UP000029867"/>
    </source>
</evidence>
<accession>A0A099NRR1</accession>
<dbReference type="HOGENOM" id="CLU_3162519_0_0_1"/>
<evidence type="ECO:0000313" key="1">
    <source>
        <dbReference type="EMBL" id="KGK34591.1"/>
    </source>
</evidence>
<sequence>EEADEDEEDEGCLGRSEELLLNRVKMRLFRRKLALIVSGVCRIDIIMI</sequence>
<proteinExistence type="predicted"/>
<reference evidence="2" key="1">
    <citation type="journal article" date="2014" name="Microb. Cell Fact.">
        <title>Exploiting Issatchenkia orientalis SD108 for succinic acid production.</title>
        <authorList>
            <person name="Xiao H."/>
            <person name="Shao Z."/>
            <person name="Jiang Y."/>
            <person name="Dole S."/>
            <person name="Zhao H."/>
        </authorList>
    </citation>
    <scope>NUCLEOTIDE SEQUENCE [LARGE SCALE GENOMIC DNA]</scope>
    <source>
        <strain evidence="2">SD108</strain>
    </source>
</reference>